<comment type="caution">
    <text evidence="2">The sequence shown here is derived from an EMBL/GenBank/DDBJ whole genome shotgun (WGS) entry which is preliminary data.</text>
</comment>
<keyword evidence="3" id="KW-1185">Reference proteome</keyword>
<dbReference type="Proteomes" id="UP000789595">
    <property type="component" value="Unassembled WGS sequence"/>
</dbReference>
<evidence type="ECO:0000313" key="3">
    <source>
        <dbReference type="Proteomes" id="UP000789595"/>
    </source>
</evidence>
<evidence type="ECO:0000256" key="1">
    <source>
        <dbReference type="SAM" id="SignalP"/>
    </source>
</evidence>
<dbReference type="AlphaFoldDB" id="A0A8J2WW84"/>
<evidence type="ECO:0008006" key="4">
    <source>
        <dbReference type="Google" id="ProtNLM"/>
    </source>
</evidence>
<feature type="chain" id="PRO_5035207397" description="Secreted protein" evidence="1">
    <location>
        <begin position="20"/>
        <end position="215"/>
    </location>
</feature>
<accession>A0A8J2WW84</accession>
<sequence length="215" mass="24528">MRKIRKLVLLLVHAATAKPEPLSKEELHKLSADDRTPYAGEYATELCSGKPPGLSDEAGRIYDGFKRYCEKFGTQWNKYVAALEQICARHGHKQCPDPLTPELDFWDDYKREAMLYEAGLYDAEAEMAGLLGKRADGKRLKRHAAVTRATLAYERTGDGVRLLRLLEQATPKERRGFMVDTKGSRTKELFDRAESLEITIMELLKRDIHDRTTDL</sequence>
<organism evidence="2 3">
    <name type="scientific">Pelagomonas calceolata</name>
    <dbReference type="NCBI Taxonomy" id="35677"/>
    <lineage>
        <taxon>Eukaryota</taxon>
        <taxon>Sar</taxon>
        <taxon>Stramenopiles</taxon>
        <taxon>Ochrophyta</taxon>
        <taxon>Pelagophyceae</taxon>
        <taxon>Pelagomonadales</taxon>
        <taxon>Pelagomonadaceae</taxon>
        <taxon>Pelagomonas</taxon>
    </lineage>
</organism>
<proteinExistence type="predicted"/>
<gene>
    <name evidence="2" type="ORF">PECAL_2P13190</name>
</gene>
<keyword evidence="1" id="KW-0732">Signal</keyword>
<dbReference type="EMBL" id="CAKKNE010000002">
    <property type="protein sequence ID" value="CAH0368260.1"/>
    <property type="molecule type" value="Genomic_DNA"/>
</dbReference>
<reference evidence="2" key="1">
    <citation type="submission" date="2021-11" db="EMBL/GenBank/DDBJ databases">
        <authorList>
            <consortium name="Genoscope - CEA"/>
            <person name="William W."/>
        </authorList>
    </citation>
    <scope>NUCLEOTIDE SEQUENCE</scope>
</reference>
<name>A0A8J2WW84_9STRA</name>
<protein>
    <recommendedName>
        <fullName evidence="4">Secreted protein</fullName>
    </recommendedName>
</protein>
<evidence type="ECO:0000313" key="2">
    <source>
        <dbReference type="EMBL" id="CAH0368260.1"/>
    </source>
</evidence>
<feature type="signal peptide" evidence="1">
    <location>
        <begin position="1"/>
        <end position="19"/>
    </location>
</feature>